<reference evidence="5" key="2">
    <citation type="submission" date="2022-06" db="UniProtKB">
        <authorList>
            <consortium name="EnsemblMetazoa"/>
        </authorList>
    </citation>
    <scope>IDENTIFICATION</scope>
</reference>
<reference evidence="6" key="1">
    <citation type="submission" date="2010-06" db="EMBL/GenBank/DDBJ databases">
        <authorList>
            <person name="Jiang H."/>
            <person name="Abraham K."/>
            <person name="Ali S."/>
            <person name="Alsbrooks S.L."/>
            <person name="Anim B.N."/>
            <person name="Anosike U.S."/>
            <person name="Attaway T."/>
            <person name="Bandaranaike D.P."/>
            <person name="Battles P.K."/>
            <person name="Bell S.N."/>
            <person name="Bell A.V."/>
            <person name="Beltran B."/>
            <person name="Bickham C."/>
            <person name="Bustamante Y."/>
            <person name="Caleb T."/>
            <person name="Canada A."/>
            <person name="Cardenas V."/>
            <person name="Carter K."/>
            <person name="Chacko J."/>
            <person name="Chandrabose M.N."/>
            <person name="Chavez D."/>
            <person name="Chavez A."/>
            <person name="Chen L."/>
            <person name="Chu H.-S."/>
            <person name="Claassen K.J."/>
            <person name="Cockrell R."/>
            <person name="Collins M."/>
            <person name="Cooper J.A."/>
            <person name="Cree A."/>
            <person name="Curry S.M."/>
            <person name="Da Y."/>
            <person name="Dao M.D."/>
            <person name="Das B."/>
            <person name="Davila M.-L."/>
            <person name="Davy-Carroll L."/>
            <person name="Denson S."/>
            <person name="Dinh H."/>
            <person name="Ebong V.E."/>
            <person name="Edwards J.R."/>
            <person name="Egan A."/>
            <person name="El-Daye J."/>
            <person name="Escobedo L."/>
            <person name="Fernandez S."/>
            <person name="Fernando P.R."/>
            <person name="Flagg N."/>
            <person name="Forbes L.D."/>
            <person name="Fowler R.G."/>
            <person name="Fu Q."/>
            <person name="Gabisi R.A."/>
            <person name="Ganer J."/>
            <person name="Garbino Pronczuk A."/>
            <person name="Garcia R.M."/>
            <person name="Garner T."/>
            <person name="Garrett T.E."/>
            <person name="Gonzalez D.A."/>
            <person name="Hamid H."/>
            <person name="Hawkins E.S."/>
            <person name="Hirani K."/>
            <person name="Hogues M.E."/>
            <person name="Hollins B."/>
            <person name="Hsiao C.-H."/>
            <person name="Jabil R."/>
            <person name="James M.L."/>
            <person name="Jhangiani S.N."/>
            <person name="Johnson B."/>
            <person name="Johnson Q."/>
            <person name="Joshi V."/>
            <person name="Kalu J.B."/>
            <person name="Kam C."/>
            <person name="Kashfia A."/>
            <person name="Keebler J."/>
            <person name="Kisamo H."/>
            <person name="Kovar C.L."/>
            <person name="Lago L.A."/>
            <person name="Lai C.-Y."/>
            <person name="Laidlaw J."/>
            <person name="Lara F."/>
            <person name="Le T.-K."/>
            <person name="Lee S.L."/>
            <person name="Legall F.H."/>
            <person name="Lemon S.J."/>
            <person name="Lewis L.R."/>
            <person name="Li B."/>
            <person name="Liu Y."/>
            <person name="Liu Y.-S."/>
            <person name="Lopez J."/>
            <person name="Lozado R.J."/>
            <person name="Lu J."/>
            <person name="Madu R.C."/>
            <person name="Maheshwari M."/>
            <person name="Maheshwari R."/>
            <person name="Malloy K."/>
            <person name="Martinez E."/>
            <person name="Mathew T."/>
            <person name="Mercado I.C."/>
            <person name="Mercado C."/>
            <person name="Meyer B."/>
            <person name="Montgomery K."/>
            <person name="Morgan M.B."/>
            <person name="Munidasa M."/>
            <person name="Nazareth L.V."/>
            <person name="Nelson J."/>
            <person name="Ng B.M."/>
            <person name="Nguyen N.B."/>
            <person name="Nguyen P.Q."/>
            <person name="Nguyen T."/>
            <person name="Obregon M."/>
            <person name="Okwuonu G.O."/>
            <person name="Onwere C.G."/>
            <person name="Orozco G."/>
            <person name="Parra A."/>
            <person name="Patel S."/>
            <person name="Patil S."/>
            <person name="Perez A."/>
            <person name="Perez Y."/>
            <person name="Pham C."/>
            <person name="Primus E.L."/>
            <person name="Pu L.-L."/>
            <person name="Puazo M."/>
            <person name="Qin X."/>
            <person name="Quiroz J.B."/>
            <person name="Reese J."/>
            <person name="Richards S."/>
            <person name="Rives C.M."/>
            <person name="Robberts R."/>
            <person name="Ruiz S.J."/>
            <person name="Ruiz M.J."/>
            <person name="Santibanez J."/>
            <person name="Schneider B.W."/>
            <person name="Sisson I."/>
            <person name="Smith M."/>
            <person name="Sodergren E."/>
            <person name="Song X.-Z."/>
            <person name="Song B.B."/>
            <person name="Summersgill H."/>
            <person name="Thelus R."/>
            <person name="Thornton R.D."/>
            <person name="Trejos Z.Y."/>
            <person name="Usmani K."/>
            <person name="Vattathil S."/>
            <person name="Villasana D."/>
            <person name="Walker D.L."/>
            <person name="Wang S."/>
            <person name="Wang K."/>
            <person name="White C.S."/>
            <person name="Williams A.C."/>
            <person name="Williamson J."/>
            <person name="Wilson K."/>
            <person name="Woghiren I.O."/>
            <person name="Woodworth J.R."/>
            <person name="Worley K.C."/>
            <person name="Wright R.A."/>
            <person name="Wu W."/>
            <person name="Young L."/>
            <person name="Zhang L."/>
            <person name="Zhang J."/>
            <person name="Zhu Y."/>
            <person name="Muzny D.M."/>
            <person name="Weinstock G."/>
            <person name="Gibbs R.A."/>
        </authorList>
    </citation>
    <scope>NUCLEOTIDE SEQUENCE [LARGE SCALE GENOMIC DNA]</scope>
    <source>
        <strain evidence="6">LSR1</strain>
    </source>
</reference>
<organism evidence="5 6">
    <name type="scientific">Acyrthosiphon pisum</name>
    <name type="common">Pea aphid</name>
    <dbReference type="NCBI Taxonomy" id="7029"/>
    <lineage>
        <taxon>Eukaryota</taxon>
        <taxon>Metazoa</taxon>
        <taxon>Ecdysozoa</taxon>
        <taxon>Arthropoda</taxon>
        <taxon>Hexapoda</taxon>
        <taxon>Insecta</taxon>
        <taxon>Pterygota</taxon>
        <taxon>Neoptera</taxon>
        <taxon>Paraneoptera</taxon>
        <taxon>Hemiptera</taxon>
        <taxon>Sternorrhyncha</taxon>
        <taxon>Aphidomorpha</taxon>
        <taxon>Aphidoidea</taxon>
        <taxon>Aphididae</taxon>
        <taxon>Macrosiphini</taxon>
        <taxon>Acyrthosiphon</taxon>
    </lineage>
</organism>
<evidence type="ECO:0000256" key="2">
    <source>
        <dbReference type="ARBA" id="ARBA00009389"/>
    </source>
</evidence>
<keyword evidence="6" id="KW-1185">Reference proteome</keyword>
<dbReference type="AlphaFoldDB" id="A0A8R2AE95"/>
<dbReference type="InterPro" id="IPR026060">
    <property type="entry name" value="AMY1"/>
</dbReference>
<feature type="coiled-coil region" evidence="4">
    <location>
        <begin position="53"/>
        <end position="87"/>
    </location>
</feature>
<keyword evidence="3" id="KW-0539">Nucleus</keyword>
<protein>
    <submittedName>
        <fullName evidence="5">Uncharacterized protein</fullName>
    </submittedName>
</protein>
<dbReference type="RefSeq" id="XP_003245126.1">
    <property type="nucleotide sequence ID" value="XM_003245078.3"/>
</dbReference>
<dbReference type="PANTHER" id="PTHR13168">
    <property type="entry name" value="ASSOCIATE OF C-MYC AMY-1"/>
    <property type="match status" value="1"/>
</dbReference>
<dbReference type="GO" id="GO:0003713">
    <property type="term" value="F:transcription coactivator activity"/>
    <property type="evidence" value="ECO:0007669"/>
    <property type="project" value="InterPro"/>
</dbReference>
<dbReference type="KEGG" id="api:100571712"/>
<dbReference type="EnsemblMetazoa" id="XM_003245078.4">
    <property type="protein sequence ID" value="XP_003245126.1"/>
    <property type="gene ID" value="LOC100571712"/>
</dbReference>
<name>A0A8R2AE95_ACYPI</name>
<keyword evidence="4" id="KW-0175">Coiled coil</keyword>
<dbReference type="GeneID" id="100571712"/>
<evidence type="ECO:0000256" key="4">
    <source>
        <dbReference type="SAM" id="Coils"/>
    </source>
</evidence>
<comment type="subcellular location">
    <subcellularLocation>
        <location evidence="1">Nucleus</location>
    </subcellularLocation>
</comment>
<evidence type="ECO:0000256" key="1">
    <source>
        <dbReference type="ARBA" id="ARBA00004123"/>
    </source>
</evidence>
<proteinExistence type="inferred from homology"/>
<evidence type="ECO:0000313" key="5">
    <source>
        <dbReference type="EnsemblMetazoa" id="XP_003245126.1"/>
    </source>
</evidence>
<evidence type="ECO:0000313" key="6">
    <source>
        <dbReference type="Proteomes" id="UP000007819"/>
    </source>
</evidence>
<dbReference type="Proteomes" id="UP000007819">
    <property type="component" value="Chromosome A2"/>
</dbReference>
<sequence>MTEEVINYFEKTGVIAKVTDVLKLLYEMDEKPVDPFEFIRTNMTEIIPEKVELTKLEEEYNTVIQEIAILQQDIINMTNRLKELETNESDYNIVEMNSKENTILGLSNNDMKMHGNAEKDNEK</sequence>
<dbReference type="PANTHER" id="PTHR13168:SF0">
    <property type="entry name" value="C-MYC-BINDING PROTEIN"/>
    <property type="match status" value="1"/>
</dbReference>
<dbReference type="OrthoDB" id="524165at2759"/>
<dbReference type="GO" id="GO:0005634">
    <property type="term" value="C:nucleus"/>
    <property type="evidence" value="ECO:0007669"/>
    <property type="project" value="UniProtKB-SubCell"/>
</dbReference>
<accession>A0A8R2AE95</accession>
<comment type="similarity">
    <text evidence="2">Belongs to the AMY1 family.</text>
</comment>
<evidence type="ECO:0000256" key="3">
    <source>
        <dbReference type="ARBA" id="ARBA00023242"/>
    </source>
</evidence>